<keyword evidence="2" id="KW-0472">Membrane</keyword>
<keyword evidence="5" id="KW-0378">Hydrolase</keyword>
<dbReference type="Gene3D" id="3.40.710.10">
    <property type="entry name" value="DD-peptidase/beta-lactamase superfamily"/>
    <property type="match status" value="1"/>
</dbReference>
<evidence type="ECO:0000313" key="6">
    <source>
        <dbReference type="Proteomes" id="UP001597058"/>
    </source>
</evidence>
<keyword evidence="2" id="KW-0812">Transmembrane</keyword>
<dbReference type="Proteomes" id="UP001597058">
    <property type="component" value="Unassembled WGS sequence"/>
</dbReference>
<proteinExistence type="predicted"/>
<comment type="caution">
    <text evidence="5">The sequence shown here is derived from an EMBL/GenBank/DDBJ whole genome shotgun (WGS) entry which is preliminary data.</text>
</comment>
<keyword evidence="2" id="KW-1133">Transmembrane helix</keyword>
<evidence type="ECO:0000313" key="5">
    <source>
        <dbReference type="EMBL" id="MFD1308001.1"/>
    </source>
</evidence>
<dbReference type="InterPro" id="IPR012338">
    <property type="entry name" value="Beta-lactam/transpept-like"/>
</dbReference>
<feature type="domain" description="Peptidase S11 D-alanyl-D-alanine carboxypeptidase A N-terminal" evidence="4">
    <location>
        <begin position="76"/>
        <end position="315"/>
    </location>
</feature>
<dbReference type="EC" id="3.4.-.-" evidence="5"/>
<feature type="transmembrane region" description="Helical" evidence="2">
    <location>
        <begin position="400"/>
        <end position="423"/>
    </location>
</feature>
<dbReference type="SUPFAM" id="SSF56601">
    <property type="entry name" value="beta-lactamase/transpeptidase-like"/>
    <property type="match status" value="1"/>
</dbReference>
<feature type="compositionally biased region" description="Low complexity" evidence="1">
    <location>
        <begin position="359"/>
        <end position="390"/>
    </location>
</feature>
<evidence type="ECO:0000256" key="2">
    <source>
        <dbReference type="SAM" id="Phobius"/>
    </source>
</evidence>
<keyword evidence="6" id="KW-1185">Reference proteome</keyword>
<accession>A0ABW3XEQ6</accession>
<evidence type="ECO:0000256" key="1">
    <source>
        <dbReference type="SAM" id="MobiDB-lite"/>
    </source>
</evidence>
<keyword evidence="5" id="KW-0121">Carboxypeptidase</keyword>
<reference evidence="6" key="1">
    <citation type="journal article" date="2019" name="Int. J. Syst. Evol. Microbiol.">
        <title>The Global Catalogue of Microorganisms (GCM) 10K type strain sequencing project: providing services to taxonomists for standard genome sequencing and annotation.</title>
        <authorList>
            <consortium name="The Broad Institute Genomics Platform"/>
            <consortium name="The Broad Institute Genome Sequencing Center for Infectious Disease"/>
            <person name="Wu L."/>
            <person name="Ma J."/>
        </authorList>
    </citation>
    <scope>NUCLEOTIDE SEQUENCE [LARGE SCALE GENOMIC DNA]</scope>
    <source>
        <strain evidence="6">CGMCC 4.7020</strain>
    </source>
</reference>
<organism evidence="5 6">
    <name type="scientific">Streptomyces kaempferi</name>
    <dbReference type="NCBI Taxonomy" id="333725"/>
    <lineage>
        <taxon>Bacteria</taxon>
        <taxon>Bacillati</taxon>
        <taxon>Actinomycetota</taxon>
        <taxon>Actinomycetes</taxon>
        <taxon>Kitasatosporales</taxon>
        <taxon>Streptomycetaceae</taxon>
        <taxon>Streptomyces</taxon>
    </lineage>
</organism>
<keyword evidence="3" id="KW-0732">Signal</keyword>
<feature type="chain" id="PRO_5046400818" evidence="3">
    <location>
        <begin position="32"/>
        <end position="433"/>
    </location>
</feature>
<feature type="region of interest" description="Disordered" evidence="1">
    <location>
        <begin position="30"/>
        <end position="72"/>
    </location>
</feature>
<name>A0ABW3XEQ6_9ACTN</name>
<dbReference type="GO" id="GO:0004180">
    <property type="term" value="F:carboxypeptidase activity"/>
    <property type="evidence" value="ECO:0007669"/>
    <property type="project" value="UniProtKB-KW"/>
</dbReference>
<evidence type="ECO:0000256" key="3">
    <source>
        <dbReference type="SAM" id="SignalP"/>
    </source>
</evidence>
<dbReference type="InterPro" id="IPR001967">
    <property type="entry name" value="Peptidase_S11_N"/>
</dbReference>
<dbReference type="EMBL" id="JBHTMM010000022">
    <property type="protein sequence ID" value="MFD1308001.1"/>
    <property type="molecule type" value="Genomic_DNA"/>
</dbReference>
<dbReference type="PANTHER" id="PTHR21581">
    <property type="entry name" value="D-ALANYL-D-ALANINE CARBOXYPEPTIDASE"/>
    <property type="match status" value="1"/>
</dbReference>
<protein>
    <submittedName>
        <fullName evidence="5">D-alanyl-D-alanine carboxypeptidase family protein</fullName>
        <ecNumber evidence="5">3.4.-.-</ecNumber>
    </submittedName>
</protein>
<gene>
    <name evidence="5" type="ORF">ACFQ5X_19355</name>
</gene>
<sequence length="433" mass="45061">MPAIKKTTKRSLLVTSATLLSLSLTAAPVMAAGKPSPSSSPTPSATPPADMSTVGGARLGLPGTQADLGSGAPVLPKDVTARSWIVTDAESGEVLAAHNAHWRLPPASTLKMLFADTLLPKFPRTERHKVAVTDLADLGAGSSLVGIKENETYTVHDLWLGVFLRSGNDAVHVLSAMNGGVGQTVKAMQTHADDLQALDTHVVTPDGYDEKGQVSSAYDLTLFARSGLQKKDFREYCSTVRAKFPGETKKDKKGKVSRESFEIQNTNRLLTGDSDISTYQGIAGVKNGNTTNAGATFTGVAERNGKVLLVTVMNPEKHEHNEVYKEAAQLLDWGFKAADKVTPVGELVPPRSADTSTQAGSDPSGGPSSTASAASGTGKGSTAPVAASAGAKGGSSGAGIALAIAGGLLLLLAGSAFLVNRRWPLPDLMRRRR</sequence>
<dbReference type="RefSeq" id="WP_329527194.1">
    <property type="nucleotide sequence ID" value="NZ_JBHSKH010000054.1"/>
</dbReference>
<feature type="region of interest" description="Disordered" evidence="1">
    <location>
        <begin position="345"/>
        <end position="390"/>
    </location>
</feature>
<keyword evidence="5" id="KW-0645">Protease</keyword>
<evidence type="ECO:0000259" key="4">
    <source>
        <dbReference type="Pfam" id="PF00768"/>
    </source>
</evidence>
<dbReference type="Pfam" id="PF00768">
    <property type="entry name" value="Peptidase_S11"/>
    <property type="match status" value="1"/>
</dbReference>
<dbReference type="PANTHER" id="PTHR21581:SF33">
    <property type="entry name" value="D-ALANYL-D-ALANINE CARBOXYPEPTIDASE DACB"/>
    <property type="match status" value="1"/>
</dbReference>
<feature type="signal peptide" evidence="3">
    <location>
        <begin position="1"/>
        <end position="31"/>
    </location>
</feature>